<evidence type="ECO:0000259" key="2">
    <source>
        <dbReference type="PROSITE" id="PS50275"/>
    </source>
</evidence>
<evidence type="ECO:0000313" key="4">
    <source>
        <dbReference type="Proteomes" id="UP000054937"/>
    </source>
</evidence>
<dbReference type="Proteomes" id="UP000054937">
    <property type="component" value="Unassembled WGS sequence"/>
</dbReference>
<dbReference type="PROSITE" id="PS50275">
    <property type="entry name" value="SAC"/>
    <property type="match status" value="1"/>
</dbReference>
<dbReference type="InterPro" id="IPR002013">
    <property type="entry name" value="SAC_dom"/>
</dbReference>
<accession>A0A0V0QJ24</accession>
<comment type="caution">
    <text evidence="3">The sequence shown here is derived from an EMBL/GenBank/DDBJ whole genome shotgun (WGS) entry which is preliminary data.</text>
</comment>
<evidence type="ECO:0000256" key="1">
    <source>
        <dbReference type="SAM" id="Phobius"/>
    </source>
</evidence>
<dbReference type="OrthoDB" id="405996at2759"/>
<keyword evidence="4" id="KW-1185">Reference proteome</keyword>
<dbReference type="GO" id="GO:0046856">
    <property type="term" value="P:phosphatidylinositol dephosphorylation"/>
    <property type="evidence" value="ECO:0007669"/>
    <property type="project" value="TreeGrafter"/>
</dbReference>
<feature type="domain" description="SAC" evidence="2">
    <location>
        <begin position="1"/>
        <end position="349"/>
    </location>
</feature>
<feature type="transmembrane region" description="Helical" evidence="1">
    <location>
        <begin position="465"/>
        <end position="482"/>
    </location>
</feature>
<reference evidence="3 4" key="1">
    <citation type="journal article" date="2015" name="Sci. Rep.">
        <title>Genome of the facultative scuticociliatosis pathogen Pseudocohnilembus persalinus provides insight into its virulence through horizontal gene transfer.</title>
        <authorList>
            <person name="Xiong J."/>
            <person name="Wang G."/>
            <person name="Cheng J."/>
            <person name="Tian M."/>
            <person name="Pan X."/>
            <person name="Warren A."/>
            <person name="Jiang C."/>
            <person name="Yuan D."/>
            <person name="Miao W."/>
        </authorList>
    </citation>
    <scope>NUCLEOTIDE SEQUENCE [LARGE SCALE GENOMIC DNA]</scope>
    <source>
        <strain evidence="3">36N120E</strain>
    </source>
</reference>
<keyword evidence="1" id="KW-0472">Membrane</keyword>
<name>A0A0V0QJ24_PSEPJ</name>
<dbReference type="InParanoid" id="A0A0V0QJ24"/>
<proteinExistence type="predicted"/>
<keyword evidence="1" id="KW-0812">Transmembrane</keyword>
<evidence type="ECO:0000313" key="3">
    <source>
        <dbReference type="EMBL" id="KRX02016.1"/>
    </source>
</evidence>
<feature type="transmembrane region" description="Helical" evidence="1">
    <location>
        <begin position="411"/>
        <end position="429"/>
    </location>
</feature>
<dbReference type="GO" id="GO:0005783">
    <property type="term" value="C:endoplasmic reticulum"/>
    <property type="evidence" value="ECO:0007669"/>
    <property type="project" value="TreeGrafter"/>
</dbReference>
<dbReference type="Pfam" id="PF02383">
    <property type="entry name" value="Syja_N"/>
    <property type="match status" value="1"/>
</dbReference>
<sequence>MANTNDIFADNKFLDIYPQQYVLRQEGISQSIIIDRISGKLSKAVVPIPESNNKQQTIGIKGVYGIMQLQKAQYLIVATKSNIKDLDFILISRRDKRRAGLRFLSRGTDLDGNCSNFAEQEQIVVINTIVYEKELVNIYSYVQTRGSMPFKWRQTPTLKWAPKGFIEGDEQFNSKLCKKHFDDQQRYYTKQTMVNLVDKKGTQKTLGTYFEKMIASQNNPDLKYVWFDFHHECRKMKYENLSILLGLCKEELSNYGFFHIQYHKNKPSELNQYSQQVGVLRTNCMDCLDRTNVVQSVFARQLLHEILHKAQILDSPNGDPFQKFPDKLEETFRAVWTRNADVMSILYSGTGALKTDFTRTGKRTKQGALQDGKNSIQRYFLNNFYDAHKQNSYSVLNGDLDVQTVKYQQPLINPLFLLCITIVGGLYFINHFTNTVINPYLADEVNMVQQGVEQFQEKLNFKQQIASFLTIGFGLYVVLNMLQKANHIFVPKPEIKH</sequence>
<dbReference type="PANTHER" id="PTHR45662:SF2">
    <property type="entry name" value="PHOSPHATIDYLINOSITOL-3-PHOSPHATASE SAC1"/>
    <property type="match status" value="1"/>
</dbReference>
<organism evidence="3 4">
    <name type="scientific">Pseudocohnilembus persalinus</name>
    <name type="common">Ciliate</name>
    <dbReference type="NCBI Taxonomy" id="266149"/>
    <lineage>
        <taxon>Eukaryota</taxon>
        <taxon>Sar</taxon>
        <taxon>Alveolata</taxon>
        <taxon>Ciliophora</taxon>
        <taxon>Intramacronucleata</taxon>
        <taxon>Oligohymenophorea</taxon>
        <taxon>Scuticociliatia</taxon>
        <taxon>Philasterida</taxon>
        <taxon>Pseudocohnilembidae</taxon>
        <taxon>Pseudocohnilembus</taxon>
    </lineage>
</organism>
<dbReference type="GO" id="GO:0043812">
    <property type="term" value="F:phosphatidylinositol-4-phosphate phosphatase activity"/>
    <property type="evidence" value="ECO:0007669"/>
    <property type="project" value="TreeGrafter"/>
</dbReference>
<dbReference type="EMBL" id="LDAU01000159">
    <property type="protein sequence ID" value="KRX02016.1"/>
    <property type="molecule type" value="Genomic_DNA"/>
</dbReference>
<dbReference type="AlphaFoldDB" id="A0A0V0QJ24"/>
<dbReference type="PANTHER" id="PTHR45662">
    <property type="entry name" value="PHOSPHATIDYLINOSITIDE PHOSPHATASE SAC1"/>
    <property type="match status" value="1"/>
</dbReference>
<keyword evidence="1" id="KW-1133">Transmembrane helix</keyword>
<gene>
    <name evidence="3" type="ORF">PPERSA_07661</name>
</gene>
<protein>
    <recommendedName>
        <fullName evidence="2">SAC domain-containing protein</fullName>
    </recommendedName>
</protein>